<gene>
    <name evidence="1" type="ORF">NERG_02248</name>
</gene>
<name>H8ZF77_NEMA1</name>
<protein>
    <submittedName>
        <fullName evidence="1">Uncharacterized protein</fullName>
    </submittedName>
</protein>
<dbReference type="HOGENOM" id="CLU_009683_3_0_1"/>
<evidence type="ECO:0000313" key="1">
    <source>
        <dbReference type="EMBL" id="EHY64629.1"/>
    </source>
</evidence>
<sequence>MKNAELKQLRKKSFSNLHIMIRKILLILAMARSVLTRVNMEDIKTVSETLVGKAQDVVINPKGPLNLQRGYIGHRSRYMYNKRFYSSEIDTDYLLKKDKISRFGQQEYTFARTPVNDRSYKELDTKSSREKYLSAYHTQLIKMFPSIDGDLSIEAGRPNALTNFLRADHVKKDTKYILAALLLLSEGIDIKIAVDHTGGDKKKLVIKSKKYKEKVFVNVEMHTTGIDPVTNEHSESIYQSEAAEIVNFYRRCRDNPLLKKGGEFAIPSCKKEFESGNFLNSAAFLIQTYIYEFIDTPEDYKNFVNAVHELMGDQVIEKESPEQTKKKGKKGRIFDEIFLAKDALGENIKYIESFYDLIKAKNEDAKFPFCNDSQLPQYTRVPRYKKDKSGFELDQSFYYSDCIETALLGLFCCLVYSPATGKYETCHMGAGVSKELRDFFEKHPKPTEVTDFEMHKMWTKVVACLDNHEIDYKKEKNELIAGIGNIFLAIAEITGQKEGILKLVEYIETACKAGELDNTQKFYIKDKIESIIKSLSLNKNVRVEYNQMALGQRSNGKADLLAEIKITYVFDGAENGIVLKVTKGHGILTLLSSLDANSAYIIEKCEEVKNTYNGIESYIEYIVVRYIDAELNDLRAISCMPSNDLIKSIDPILQDMSNNISKIFLFGKLANTSIKAHIIKLFVVSTINNELDPTNPAARFTANILGSVSLNDPLTRRQMMKFFPIHPKWQEYYPKLGYKPSENLPETEIIHLSSSEIYFSNLLISCPVPTTIKAIGNYFKATMNYRKVHYMARYFMSSKSVFNHIASEGLDSLVKIQSILNETKDFYLLNFVYTSWLFHICTSNCEFTPDLIKTVYNFILFDHLQDISDLKELGISSVGFRKCVSFLKKRKSLLCTKNDKKSIKNYDKLILYFKLPIKRKSFFCLW</sequence>
<dbReference type="Proteomes" id="UP000005622">
    <property type="component" value="Unassembled WGS sequence"/>
</dbReference>
<dbReference type="AlphaFoldDB" id="H8ZF77"/>
<reference evidence="1" key="1">
    <citation type="submission" date="2011-03" db="EMBL/GenBank/DDBJ databases">
        <title>The Genome Sequence of Nematocida sp1 strain ERTm2.</title>
        <authorList>
            <consortium name="The Broad Institute Genome Sequencing Platform"/>
            <consortium name="The Broad Institute Genome Sequencing Center for Infectious Disease"/>
            <person name="Cuomo C."/>
            <person name="Troemel E."/>
            <person name="Young S.K."/>
            <person name="Zeng Q."/>
            <person name="Gargeya S."/>
            <person name="Fitzgerald M."/>
            <person name="Haas B."/>
            <person name="Abouelleil A."/>
            <person name="Alvarado L."/>
            <person name="Arachchi H.M."/>
            <person name="Berlin A."/>
            <person name="Brown A."/>
            <person name="Chapman S.B."/>
            <person name="Chen Z."/>
            <person name="Dunbar C."/>
            <person name="Freedman E."/>
            <person name="Gearin G."/>
            <person name="Gellesch M."/>
            <person name="Goldberg J."/>
            <person name="Griggs A."/>
            <person name="Gujja S."/>
            <person name="Heilman E.R."/>
            <person name="Heiman D."/>
            <person name="Howarth C."/>
            <person name="Larson L."/>
            <person name="Lui A."/>
            <person name="MacDonald P.J.P."/>
            <person name="Mehta T."/>
            <person name="Montmayeur A."/>
            <person name="Murphy C."/>
            <person name="Neiman D."/>
            <person name="Pearson M."/>
            <person name="Priest M."/>
            <person name="Roberts A."/>
            <person name="Saif S."/>
            <person name="Shea T."/>
            <person name="Shenoy N."/>
            <person name="Sisk P."/>
            <person name="Stolte C."/>
            <person name="Sykes S."/>
            <person name="White J."/>
            <person name="Yandava C."/>
            <person name="Wortman J."/>
            <person name="Nusbaum C."/>
            <person name="Birren B."/>
        </authorList>
    </citation>
    <scope>NUCLEOTIDE SEQUENCE</scope>
    <source>
        <strain evidence="1">ERTm2</strain>
    </source>
</reference>
<organism evidence="1">
    <name type="scientific">Nematocida ausubeli (strain ATCC PRA-371 / ERTm2)</name>
    <name type="common">Nematode killer fungus</name>
    <dbReference type="NCBI Taxonomy" id="1913371"/>
    <lineage>
        <taxon>Eukaryota</taxon>
        <taxon>Fungi</taxon>
        <taxon>Fungi incertae sedis</taxon>
        <taxon>Microsporidia</taxon>
        <taxon>Nematocida</taxon>
    </lineage>
</organism>
<proteinExistence type="predicted"/>
<accession>H8ZF77</accession>
<dbReference type="EMBL" id="JH604639">
    <property type="protein sequence ID" value="EHY64629.1"/>
    <property type="molecule type" value="Genomic_DNA"/>
</dbReference>